<feature type="transmembrane region" description="Helical" evidence="14">
    <location>
        <begin position="593"/>
        <end position="610"/>
    </location>
</feature>
<dbReference type="Pfam" id="PF02815">
    <property type="entry name" value="MIR"/>
    <property type="match status" value="1"/>
</dbReference>
<comment type="subcellular location">
    <subcellularLocation>
        <location evidence="1 14">Endoplasmic reticulum membrane</location>
        <topology evidence="1 14">Multi-pass membrane protein</topology>
    </subcellularLocation>
</comment>
<keyword evidence="17" id="KW-1185">Reference proteome</keyword>
<evidence type="ECO:0000256" key="3">
    <source>
        <dbReference type="ARBA" id="ARBA00007222"/>
    </source>
</evidence>
<dbReference type="GO" id="GO:0004169">
    <property type="term" value="F:dolichyl-phosphate-mannose-protein mannosyltransferase activity"/>
    <property type="evidence" value="ECO:0007669"/>
    <property type="project" value="UniProtKB-UniRule"/>
</dbReference>
<evidence type="ECO:0000313" key="16">
    <source>
        <dbReference type="EMBL" id="QSL64374.1"/>
    </source>
</evidence>
<sequence>MESLLRKRLGKTETAEKIEERDELKKEKIYKKVFTYKFVFVVVSVLSFLTRLYCIEHPSEVVFDEVHFGKFMSLYLRRTYFFDVHPPFSKLLFAFFGWIIGYDGHFLFENIGDSYIDNSVPYVYLRLVPAFFGALVVPLVFLIMKDSGHTLLSSTFAASLVLFGIYISFCGQLANIFMDNAQVAQSRLILLDSILIFLMTSTIYCYIRFSNIRYLEFSFVWWKWLFLTGLFLSCTISTKYIGLFTYITIGTMVIMDLWDLLDIRKGYTLHYFAKHFIARTISLIIFPFILYLLWFYIHLTILYKTGPGDRFMTSTFQETLDGNVLSSSSIEVNYYDKILIKHKETNAFLHSHTARYPLRYNDGRISSQGQQVTAYIYNDTNNHWIIEPAYLSNETSLKKHVLNNDYVRLKHVSTDTYLLTHDVASPKYPTNQEFTTISNQLKDRYNETIFQIKCEHDKNNSVLKTKGKPFKLIHKLTGVAMWSNKDSLPDWAFKQQEVNGNKNLKQQHNIWLIDDVVDMNDTSREIKNYTLRKVSFFRKYAELQYSMLRHNNLLTKSHPYSSYPIEWPILNRGISFWTKESEFQQIYLLGNPFGWWFTLSFTIVFVIVIISDQILLRRGLHLIKESRELFYNYTTFFFFSWMLHYFPFYLMGRQLFLHHYLPAYICSALLSGSLFQLLFEKHRKSLFSSYFFSKKEDEIDTGKEKITNTPNKAKIIFTLLTSSLLACFIFFSPLTYGKPGLTSDELYGRKWSPNWVF</sequence>
<evidence type="ECO:0000256" key="14">
    <source>
        <dbReference type="RuleBase" id="RU367007"/>
    </source>
</evidence>
<dbReference type="PANTHER" id="PTHR10050:SF51">
    <property type="entry name" value="PROTEIN O-MANNOSYL-TRANSFERASE 1"/>
    <property type="match status" value="1"/>
</dbReference>
<evidence type="ECO:0000256" key="10">
    <source>
        <dbReference type="ARBA" id="ARBA00022989"/>
    </source>
</evidence>
<evidence type="ECO:0000256" key="2">
    <source>
        <dbReference type="ARBA" id="ARBA00004922"/>
    </source>
</evidence>
<feature type="transmembrane region" description="Helical" evidence="14">
    <location>
        <begin position="123"/>
        <end position="144"/>
    </location>
</feature>
<dbReference type="GO" id="GO:0005789">
    <property type="term" value="C:endoplasmic reticulum membrane"/>
    <property type="evidence" value="ECO:0007669"/>
    <property type="project" value="UniProtKB-SubCell"/>
</dbReference>
<evidence type="ECO:0000313" key="17">
    <source>
        <dbReference type="Proteomes" id="UP000663699"/>
    </source>
</evidence>
<evidence type="ECO:0000259" key="15">
    <source>
        <dbReference type="PROSITE" id="PS50919"/>
    </source>
</evidence>
<dbReference type="InterPro" id="IPR032421">
    <property type="entry name" value="PMT_4TMC"/>
</dbReference>
<dbReference type="InterPro" id="IPR016093">
    <property type="entry name" value="MIR_motif"/>
</dbReference>
<comment type="catalytic activity">
    <reaction evidence="12 14">
        <text>a di-trans,poly-cis-dolichyl beta-D-mannosyl phosphate + L-threonyl-[protein] = 3-O-(alpha-D-mannosyl)-L-threonyl-[protein] + a di-trans,poly-cis-dolichyl phosphate + H(+)</text>
        <dbReference type="Rhea" id="RHEA:53396"/>
        <dbReference type="Rhea" id="RHEA-COMP:11060"/>
        <dbReference type="Rhea" id="RHEA-COMP:13547"/>
        <dbReference type="Rhea" id="RHEA-COMP:19498"/>
        <dbReference type="Rhea" id="RHEA-COMP:19501"/>
        <dbReference type="ChEBI" id="CHEBI:15378"/>
        <dbReference type="ChEBI" id="CHEBI:30013"/>
        <dbReference type="ChEBI" id="CHEBI:57683"/>
        <dbReference type="ChEBI" id="CHEBI:58211"/>
        <dbReference type="ChEBI" id="CHEBI:137323"/>
        <dbReference type="EC" id="2.4.1.109"/>
    </reaction>
</comment>
<evidence type="ECO:0000256" key="6">
    <source>
        <dbReference type="ARBA" id="ARBA00022679"/>
    </source>
</evidence>
<dbReference type="SMART" id="SM00472">
    <property type="entry name" value="MIR"/>
    <property type="match status" value="3"/>
</dbReference>
<proteinExistence type="inferred from homology"/>
<dbReference type="Gene3D" id="2.80.10.50">
    <property type="match status" value="1"/>
</dbReference>
<comment type="function">
    <text evidence="14">Transfers mannose from Dol-P-mannose to Ser or Thr residues on proteins.</text>
</comment>
<keyword evidence="7 14" id="KW-0812">Transmembrane</keyword>
<dbReference type="PANTHER" id="PTHR10050">
    <property type="entry name" value="DOLICHYL-PHOSPHATE-MANNOSE--PROTEIN MANNOSYLTRANSFERASE"/>
    <property type="match status" value="1"/>
</dbReference>
<dbReference type="UniPathway" id="UPA00378"/>
<evidence type="ECO:0000256" key="1">
    <source>
        <dbReference type="ARBA" id="ARBA00004477"/>
    </source>
</evidence>
<feature type="transmembrane region" description="Helical" evidence="14">
    <location>
        <begin position="229"/>
        <end position="255"/>
    </location>
</feature>
<evidence type="ECO:0000256" key="11">
    <source>
        <dbReference type="ARBA" id="ARBA00023136"/>
    </source>
</evidence>
<keyword evidence="10 14" id="KW-1133">Transmembrane helix</keyword>
<keyword evidence="11 14" id="KW-0472">Membrane</keyword>
<evidence type="ECO:0000256" key="9">
    <source>
        <dbReference type="ARBA" id="ARBA00022824"/>
    </source>
</evidence>
<keyword evidence="8" id="KW-0677">Repeat</keyword>
<feature type="domain" description="MIR" evidence="15">
    <location>
        <begin position="329"/>
        <end position="389"/>
    </location>
</feature>
<dbReference type="PROSITE" id="PS50919">
    <property type="entry name" value="MIR"/>
    <property type="match status" value="3"/>
</dbReference>
<comment type="similarity">
    <text evidence="3 14">Belongs to the glycosyltransferase 39 family.</text>
</comment>
<keyword evidence="5 14" id="KW-0328">Glycosyltransferase</keyword>
<feature type="transmembrane region" description="Helical" evidence="14">
    <location>
        <begin position="276"/>
        <end position="297"/>
    </location>
</feature>
<feature type="domain" description="MIR" evidence="15">
    <location>
        <begin position="398"/>
        <end position="455"/>
    </location>
</feature>
<dbReference type="InterPro" id="IPR003342">
    <property type="entry name" value="ArnT-like_N"/>
</dbReference>
<dbReference type="Pfam" id="PF16192">
    <property type="entry name" value="PMT_4TMC"/>
    <property type="match status" value="1"/>
</dbReference>
<organism evidence="16 17">
    <name type="scientific">Pneumocystis wakefieldiae</name>
    <dbReference type="NCBI Taxonomy" id="38082"/>
    <lineage>
        <taxon>Eukaryota</taxon>
        <taxon>Fungi</taxon>
        <taxon>Dikarya</taxon>
        <taxon>Ascomycota</taxon>
        <taxon>Taphrinomycotina</taxon>
        <taxon>Pneumocystomycetes</taxon>
        <taxon>Pneumocystaceae</taxon>
        <taxon>Pneumocystis</taxon>
    </lineage>
</organism>
<gene>
    <name evidence="16" type="ORF">MERGE_001675</name>
</gene>
<evidence type="ECO:0000256" key="13">
    <source>
        <dbReference type="ARBA" id="ARBA00045102"/>
    </source>
</evidence>
<dbReference type="SUPFAM" id="SSF82109">
    <property type="entry name" value="MIR domain"/>
    <property type="match status" value="1"/>
</dbReference>
<keyword evidence="9 14" id="KW-0256">Endoplasmic reticulum</keyword>
<feature type="transmembrane region" description="Helical" evidence="14">
    <location>
        <begin position="91"/>
        <end position="111"/>
    </location>
</feature>
<evidence type="ECO:0000256" key="12">
    <source>
        <dbReference type="ARBA" id="ARBA00045085"/>
    </source>
</evidence>
<dbReference type="InterPro" id="IPR027005">
    <property type="entry name" value="PMT-like"/>
</dbReference>
<feature type="transmembrane region" description="Helical" evidence="14">
    <location>
        <begin position="34"/>
        <end position="53"/>
    </location>
</feature>
<feature type="domain" description="MIR" evidence="15">
    <location>
        <begin position="460"/>
        <end position="516"/>
    </location>
</feature>
<dbReference type="Pfam" id="PF02366">
    <property type="entry name" value="PMT"/>
    <property type="match status" value="1"/>
</dbReference>
<feature type="transmembrane region" description="Helical" evidence="14">
    <location>
        <begin position="189"/>
        <end position="209"/>
    </location>
</feature>
<comment type="catalytic activity">
    <reaction evidence="13 14">
        <text>a di-trans,poly-cis-dolichyl beta-D-mannosyl phosphate + L-seryl-[protein] = 3-O-(alpha-D-mannosyl)-L-seryl-[protein] + a di-trans,poly-cis-dolichyl phosphate + H(+)</text>
        <dbReference type="Rhea" id="RHEA:17377"/>
        <dbReference type="Rhea" id="RHEA-COMP:9863"/>
        <dbReference type="Rhea" id="RHEA-COMP:13546"/>
        <dbReference type="Rhea" id="RHEA-COMP:19498"/>
        <dbReference type="Rhea" id="RHEA-COMP:19501"/>
        <dbReference type="ChEBI" id="CHEBI:15378"/>
        <dbReference type="ChEBI" id="CHEBI:29999"/>
        <dbReference type="ChEBI" id="CHEBI:57683"/>
        <dbReference type="ChEBI" id="CHEBI:58211"/>
        <dbReference type="ChEBI" id="CHEBI:137321"/>
        <dbReference type="EC" id="2.4.1.109"/>
    </reaction>
</comment>
<reference evidence="16" key="1">
    <citation type="submission" date="2020-06" db="EMBL/GenBank/DDBJ databases">
        <title>Genomes of multiple members of Pneumocystis genus reveal paths to human pathogen Pneumocystis jirovecii.</title>
        <authorList>
            <person name="Cisse O.H."/>
            <person name="Ma L."/>
            <person name="Dekker J."/>
            <person name="Khil P."/>
            <person name="Jo J."/>
            <person name="Brenchley J."/>
            <person name="Blair R."/>
            <person name="Pahar B."/>
            <person name="Chabe M."/>
            <person name="Van Rompay K.A."/>
            <person name="Keesler R."/>
            <person name="Sukura A."/>
            <person name="Hirsch V."/>
            <person name="Kutty G."/>
            <person name="Liu Y."/>
            <person name="Peng L."/>
            <person name="Chen J."/>
            <person name="Song J."/>
            <person name="Weissenbacher-Lang C."/>
            <person name="Xu J."/>
            <person name="Upham N.S."/>
            <person name="Stajich J.E."/>
            <person name="Cuomo C.A."/>
            <person name="Cushion M.T."/>
            <person name="Kovacs J.A."/>
        </authorList>
    </citation>
    <scope>NUCLEOTIDE SEQUENCE</scope>
    <source>
        <strain evidence="16">2A</strain>
    </source>
</reference>
<dbReference type="Proteomes" id="UP000663699">
    <property type="component" value="Chromosome 2"/>
</dbReference>
<dbReference type="EC" id="2.4.1.109" evidence="4 14"/>
<evidence type="ECO:0000256" key="8">
    <source>
        <dbReference type="ARBA" id="ARBA00022737"/>
    </source>
</evidence>
<dbReference type="InterPro" id="IPR036300">
    <property type="entry name" value="MIR_dom_sf"/>
</dbReference>
<dbReference type="OrthoDB" id="292747at2759"/>
<feature type="transmembrane region" description="Helical" evidence="14">
    <location>
        <begin position="156"/>
        <end position="177"/>
    </location>
</feature>
<evidence type="ECO:0000256" key="7">
    <source>
        <dbReference type="ARBA" id="ARBA00022692"/>
    </source>
</evidence>
<feature type="transmembrane region" description="Helical" evidence="14">
    <location>
        <begin position="715"/>
        <end position="736"/>
    </location>
</feature>
<evidence type="ECO:0000256" key="4">
    <source>
        <dbReference type="ARBA" id="ARBA00012839"/>
    </source>
</evidence>
<name>A0A899FVM1_9ASCO</name>
<feature type="transmembrane region" description="Helical" evidence="14">
    <location>
        <begin position="661"/>
        <end position="679"/>
    </location>
</feature>
<dbReference type="EMBL" id="CP054533">
    <property type="protein sequence ID" value="QSL64374.1"/>
    <property type="molecule type" value="Genomic_DNA"/>
</dbReference>
<keyword evidence="6 14" id="KW-0808">Transferase</keyword>
<dbReference type="CDD" id="cd23285">
    <property type="entry name" value="beta-trefoil_MIR_PMT4-like"/>
    <property type="match status" value="1"/>
</dbReference>
<dbReference type="AlphaFoldDB" id="A0A899FVM1"/>
<accession>A0A899FVM1</accession>
<comment type="pathway">
    <text evidence="2 14">Protein modification; protein glycosylation.</text>
</comment>
<feature type="transmembrane region" description="Helical" evidence="14">
    <location>
        <begin position="630"/>
        <end position="649"/>
    </location>
</feature>
<evidence type="ECO:0000256" key="5">
    <source>
        <dbReference type="ARBA" id="ARBA00022676"/>
    </source>
</evidence>
<protein>
    <recommendedName>
        <fullName evidence="4 14">Dolichyl-phosphate-mannose--protein mannosyltransferase</fullName>
        <ecNumber evidence="4 14">2.4.1.109</ecNumber>
    </recommendedName>
</protein>